<dbReference type="EMBL" id="JAALFG010000003">
    <property type="protein sequence ID" value="NGP18614.1"/>
    <property type="molecule type" value="Genomic_DNA"/>
</dbReference>
<evidence type="ECO:0000256" key="2">
    <source>
        <dbReference type="ARBA" id="ARBA00023125"/>
    </source>
</evidence>
<proteinExistence type="predicted"/>
<evidence type="ECO:0000313" key="5">
    <source>
        <dbReference type="EMBL" id="NGP18614.1"/>
    </source>
</evidence>
<dbReference type="Gene3D" id="2.60.120.10">
    <property type="entry name" value="Jelly Rolls"/>
    <property type="match status" value="1"/>
</dbReference>
<dbReference type="InterPro" id="IPR000595">
    <property type="entry name" value="cNMP-bd_dom"/>
</dbReference>
<reference evidence="5 6" key="1">
    <citation type="submission" date="2020-02" db="EMBL/GenBank/DDBJ databases">
        <authorList>
            <person name="Khan S.A."/>
            <person name="Jeon C.O."/>
            <person name="Chun B.H."/>
        </authorList>
    </citation>
    <scope>NUCLEOTIDE SEQUENCE [LARGE SCALE GENOMIC DNA]</scope>
    <source>
        <strain evidence="5 6">H239</strain>
    </source>
</reference>
<accession>A0A6M1SPL9</accession>
<dbReference type="Proteomes" id="UP000474802">
    <property type="component" value="Unassembled WGS sequence"/>
</dbReference>
<protein>
    <submittedName>
        <fullName evidence="5">Crp/Fnr family transcriptional regulator</fullName>
    </submittedName>
</protein>
<dbReference type="AlphaFoldDB" id="A0A6M1SPL9"/>
<dbReference type="GO" id="GO:0006355">
    <property type="term" value="P:regulation of DNA-templated transcription"/>
    <property type="evidence" value="ECO:0007669"/>
    <property type="project" value="InterPro"/>
</dbReference>
<keyword evidence="2" id="KW-0238">DNA-binding</keyword>
<keyword evidence="1" id="KW-0805">Transcription regulation</keyword>
<feature type="domain" description="HTH crp-type" evidence="4">
    <location>
        <begin position="166"/>
        <end position="241"/>
    </location>
</feature>
<dbReference type="SMART" id="SM00419">
    <property type="entry name" value="HTH_CRP"/>
    <property type="match status" value="1"/>
</dbReference>
<dbReference type="PROSITE" id="PS51063">
    <property type="entry name" value="HTH_CRP_2"/>
    <property type="match status" value="1"/>
</dbReference>
<dbReference type="Gene3D" id="1.10.10.10">
    <property type="entry name" value="Winged helix-like DNA-binding domain superfamily/Winged helix DNA-binding domain"/>
    <property type="match status" value="1"/>
</dbReference>
<dbReference type="InterPro" id="IPR014710">
    <property type="entry name" value="RmlC-like_jellyroll"/>
</dbReference>
<dbReference type="InterPro" id="IPR018490">
    <property type="entry name" value="cNMP-bd_dom_sf"/>
</dbReference>
<evidence type="ECO:0000313" key="6">
    <source>
        <dbReference type="Proteomes" id="UP000474802"/>
    </source>
</evidence>
<organism evidence="5 6">
    <name type="scientific">Devosia aurantiaca</name>
    <dbReference type="NCBI Taxonomy" id="2714858"/>
    <lineage>
        <taxon>Bacteria</taxon>
        <taxon>Pseudomonadati</taxon>
        <taxon>Pseudomonadota</taxon>
        <taxon>Alphaproteobacteria</taxon>
        <taxon>Hyphomicrobiales</taxon>
        <taxon>Devosiaceae</taxon>
        <taxon>Devosia</taxon>
    </lineage>
</organism>
<keyword evidence="3" id="KW-0804">Transcription</keyword>
<gene>
    <name evidence="5" type="ORF">G5575_14015</name>
</gene>
<dbReference type="Pfam" id="PF00027">
    <property type="entry name" value="cNMP_binding"/>
    <property type="match status" value="1"/>
</dbReference>
<keyword evidence="6" id="KW-1185">Reference proteome</keyword>
<dbReference type="SUPFAM" id="SSF46785">
    <property type="entry name" value="Winged helix' DNA-binding domain"/>
    <property type="match status" value="1"/>
</dbReference>
<evidence type="ECO:0000256" key="3">
    <source>
        <dbReference type="ARBA" id="ARBA00023163"/>
    </source>
</evidence>
<dbReference type="InterPro" id="IPR036390">
    <property type="entry name" value="WH_DNA-bd_sf"/>
</dbReference>
<dbReference type="InterPro" id="IPR036388">
    <property type="entry name" value="WH-like_DNA-bd_sf"/>
</dbReference>
<dbReference type="GO" id="GO:0003677">
    <property type="term" value="F:DNA binding"/>
    <property type="evidence" value="ECO:0007669"/>
    <property type="project" value="UniProtKB-KW"/>
</dbReference>
<name>A0A6M1SPL9_9HYPH</name>
<dbReference type="InterPro" id="IPR012318">
    <property type="entry name" value="HTH_CRP"/>
</dbReference>
<reference evidence="5 6" key="2">
    <citation type="submission" date="2020-03" db="EMBL/GenBank/DDBJ databases">
        <title>Devosia chinhatensis sp. nov., isolated from a hexachlorocyclohexane (HCH) dump site in India.</title>
        <authorList>
            <person name="Kumar M."/>
            <person name="Lal R."/>
        </authorList>
    </citation>
    <scope>NUCLEOTIDE SEQUENCE [LARGE SCALE GENOMIC DNA]</scope>
    <source>
        <strain evidence="5 6">H239</strain>
    </source>
</reference>
<sequence>MTTHGLLKENNRGSSDRPHNTYTFVVTRRFLQLLPGRDHEAAALAALIEGPFQLPSHSDIHTDGRPASEAVVLLEGLACQYRLLDSARRQMVGFITPGDFCDFGFLSNSPVRQRVMTLGPATIGRIDLAQLGSLSNSLPNIILAGMRAASIQHAAAQELIVSLGTRDAQQRLAHLLCEIYTRLSDVGCVEADGKFDFALTQSELGEALGLSNVHVNRTIQQLRKQNLIAMSRSKVTMLNFAGLAKIASFSPAYLRVH</sequence>
<dbReference type="SUPFAM" id="SSF51206">
    <property type="entry name" value="cAMP-binding domain-like"/>
    <property type="match status" value="1"/>
</dbReference>
<comment type="caution">
    <text evidence="5">The sequence shown here is derived from an EMBL/GenBank/DDBJ whole genome shotgun (WGS) entry which is preliminary data.</text>
</comment>
<evidence type="ECO:0000256" key="1">
    <source>
        <dbReference type="ARBA" id="ARBA00023015"/>
    </source>
</evidence>
<dbReference type="RefSeq" id="WP_164534870.1">
    <property type="nucleotide sequence ID" value="NZ_JAALFG010000003.1"/>
</dbReference>
<dbReference type="Pfam" id="PF13545">
    <property type="entry name" value="HTH_Crp_2"/>
    <property type="match status" value="1"/>
</dbReference>
<evidence type="ECO:0000259" key="4">
    <source>
        <dbReference type="PROSITE" id="PS51063"/>
    </source>
</evidence>